<dbReference type="PANTHER" id="PTHR12149:SF8">
    <property type="entry name" value="PROTEIN-RIBULOSAMINE 3-KINASE"/>
    <property type="match status" value="1"/>
</dbReference>
<keyword evidence="1" id="KW-0808">Transferase</keyword>
<dbReference type="InterPro" id="IPR016477">
    <property type="entry name" value="Fructo-/Ketosamine-3-kinase"/>
</dbReference>
<sequence>MTSAPTAAVEAALGGSVETSERLDGGMVGDVFRVELADGRVAVAKTGEHDLSIEGRMLSYLATESDLPVPEVYHADAEVLCIEYVAGTSTITPAVERDAARQLADLHRVEGRAFGFPFDTLTGPVAQPNPWTERWVSFYRDQRVRSICDRASRAGALSDELATRVERACADFESLLSEPESPALLHGDAWRTNLLTDGRRVTAFLDPACYYGHPEVELAYVDWTETFGDAFFDRYQRERGVDLGAAFWDRRRYVYRLSPLLVHVHLFGDQYREELAETLARLGY</sequence>
<dbReference type="KEGG" id="halz:E5139_07075"/>
<dbReference type="RefSeq" id="WP_015761758.1">
    <property type="nucleotide sequence ID" value="NZ_CP039375.1"/>
</dbReference>
<accession>A0A4D6KEW3</accession>
<dbReference type="PANTHER" id="PTHR12149">
    <property type="entry name" value="FRUCTOSAMINE 3 KINASE-RELATED PROTEIN"/>
    <property type="match status" value="1"/>
</dbReference>
<dbReference type="GO" id="GO:0016301">
    <property type="term" value="F:kinase activity"/>
    <property type="evidence" value="ECO:0007669"/>
    <property type="project" value="UniProtKB-KW"/>
</dbReference>
<evidence type="ECO:0000313" key="1">
    <source>
        <dbReference type="EMBL" id="QCD65409.1"/>
    </source>
</evidence>
<name>A0A4D6KEW3_9EURY</name>
<evidence type="ECO:0000313" key="2">
    <source>
        <dbReference type="Proteomes" id="UP000297053"/>
    </source>
</evidence>
<dbReference type="EMBL" id="CP039375">
    <property type="protein sequence ID" value="QCD65409.1"/>
    <property type="molecule type" value="Genomic_DNA"/>
</dbReference>
<dbReference type="Proteomes" id="UP000297053">
    <property type="component" value="Chromosome"/>
</dbReference>
<protein>
    <submittedName>
        <fullName evidence="1">Fructosamine kinase</fullName>
    </submittedName>
</protein>
<dbReference type="InterPro" id="IPR011009">
    <property type="entry name" value="Kinase-like_dom_sf"/>
</dbReference>
<dbReference type="PIRSF" id="PIRSF006221">
    <property type="entry name" value="Ketosamine-3-kinase"/>
    <property type="match status" value="1"/>
</dbReference>
<reference evidence="1 2" key="2">
    <citation type="submission" date="2019-04" db="EMBL/GenBank/DDBJ databases">
        <authorList>
            <person name="Yang S."/>
            <person name="Wei W."/>
        </authorList>
    </citation>
    <scope>NUCLEOTIDE SEQUENCE [LARGE SCALE GENOMIC DNA]</scope>
    <source>
        <strain evidence="2">ZP60</strain>
    </source>
</reference>
<dbReference type="SUPFAM" id="SSF56112">
    <property type="entry name" value="Protein kinase-like (PK-like)"/>
    <property type="match status" value="1"/>
</dbReference>
<organism evidence="1 2">
    <name type="scientific">Halomicrobium mukohataei</name>
    <dbReference type="NCBI Taxonomy" id="57705"/>
    <lineage>
        <taxon>Archaea</taxon>
        <taxon>Methanobacteriati</taxon>
        <taxon>Methanobacteriota</taxon>
        <taxon>Stenosarchaea group</taxon>
        <taxon>Halobacteria</taxon>
        <taxon>Halobacteriales</taxon>
        <taxon>Haloarculaceae</taxon>
        <taxon>Halomicrobium</taxon>
    </lineage>
</organism>
<reference evidence="1 2" key="1">
    <citation type="submission" date="2019-04" db="EMBL/GenBank/DDBJ databases">
        <title>Complete genome sequence of Arthrobacter sp. ZXY-2 associated with effective atrazine degradation and salt adaptation.</title>
        <authorList>
            <person name="Zhao X."/>
        </authorList>
    </citation>
    <scope>NUCLEOTIDE SEQUENCE [LARGE SCALE GENOMIC DNA]</scope>
    <source>
        <strain evidence="2">ZP60</strain>
    </source>
</reference>
<dbReference type="Pfam" id="PF03881">
    <property type="entry name" value="Fructosamin_kin"/>
    <property type="match status" value="1"/>
</dbReference>
<gene>
    <name evidence="1" type="ORF">E5139_07075</name>
</gene>
<dbReference type="Gene3D" id="3.90.1200.10">
    <property type="match status" value="1"/>
</dbReference>
<dbReference type="GeneID" id="42178685"/>
<dbReference type="Gene3D" id="3.30.200.20">
    <property type="entry name" value="Phosphorylase Kinase, domain 1"/>
    <property type="match status" value="1"/>
</dbReference>
<dbReference type="AlphaFoldDB" id="A0A4D6KEW3"/>
<dbReference type="OMA" id="GNVMWTP"/>
<keyword evidence="1" id="KW-0418">Kinase</keyword>
<proteinExistence type="predicted"/>